<reference evidence="2" key="1">
    <citation type="submission" date="2022-12" db="EMBL/GenBank/DDBJ databases">
        <title>Jiella pelagia sp. nov., isolated from phosphonate enriched culture of Northwest Pacific surface seawater.</title>
        <authorList>
            <person name="Shin D.Y."/>
            <person name="Hwang C.Y."/>
        </authorList>
    </citation>
    <scope>NUCLEOTIDE SEQUENCE</scope>
    <source>
        <strain evidence="2">HL-NP1</strain>
    </source>
</reference>
<evidence type="ECO:0000313" key="3">
    <source>
        <dbReference type="Proteomes" id="UP001164020"/>
    </source>
</evidence>
<name>A0ABY7BVY1_9HYPH</name>
<sequence length="154" mass="17767">MRIDEQPFPVQRHHLNLQRFLVERDALAGGDLVERPVGIEQMRAHPGHRAQNDDDHQRDGPDDEFELGRVIPVGVIARRLVGCAIAPREIQRHEDHRQDDDQHQPGRDQQHVALARRDVAARKQQRGVAGTQDERQREDEEKTKRTQWSGPVLV</sequence>
<feature type="region of interest" description="Disordered" evidence="1">
    <location>
        <begin position="88"/>
        <end position="154"/>
    </location>
</feature>
<dbReference type="RefSeq" id="WP_268880463.1">
    <property type="nucleotide sequence ID" value="NZ_CP114029.1"/>
</dbReference>
<feature type="region of interest" description="Disordered" evidence="1">
    <location>
        <begin position="43"/>
        <end position="66"/>
    </location>
</feature>
<organism evidence="2 3">
    <name type="scientific">Jiella pelagia</name>
    <dbReference type="NCBI Taxonomy" id="2986949"/>
    <lineage>
        <taxon>Bacteria</taxon>
        <taxon>Pseudomonadati</taxon>
        <taxon>Pseudomonadota</taxon>
        <taxon>Alphaproteobacteria</taxon>
        <taxon>Hyphomicrobiales</taxon>
        <taxon>Aurantimonadaceae</taxon>
        <taxon>Jiella</taxon>
    </lineage>
</organism>
<evidence type="ECO:0000256" key="1">
    <source>
        <dbReference type="SAM" id="MobiDB-lite"/>
    </source>
</evidence>
<feature type="compositionally biased region" description="Basic and acidic residues" evidence="1">
    <location>
        <begin position="132"/>
        <end position="144"/>
    </location>
</feature>
<feature type="compositionally biased region" description="Basic and acidic residues" evidence="1">
    <location>
        <begin position="89"/>
        <end position="121"/>
    </location>
</feature>
<dbReference type="Proteomes" id="UP001164020">
    <property type="component" value="Chromosome"/>
</dbReference>
<dbReference type="EMBL" id="CP114029">
    <property type="protein sequence ID" value="WAP67987.1"/>
    <property type="molecule type" value="Genomic_DNA"/>
</dbReference>
<evidence type="ECO:0000313" key="2">
    <source>
        <dbReference type="EMBL" id="WAP67987.1"/>
    </source>
</evidence>
<protein>
    <submittedName>
        <fullName evidence="2">Uncharacterized protein</fullName>
    </submittedName>
</protein>
<accession>A0ABY7BVY1</accession>
<gene>
    <name evidence="2" type="ORF">OH818_21595</name>
</gene>
<keyword evidence="3" id="KW-1185">Reference proteome</keyword>
<proteinExistence type="predicted"/>
<feature type="compositionally biased region" description="Basic and acidic residues" evidence="1">
    <location>
        <begin position="50"/>
        <end position="60"/>
    </location>
</feature>